<dbReference type="Pfam" id="PF03480">
    <property type="entry name" value="DctP"/>
    <property type="match status" value="1"/>
</dbReference>
<evidence type="ECO:0008006" key="4">
    <source>
        <dbReference type="Google" id="ProtNLM"/>
    </source>
</evidence>
<reference evidence="3" key="1">
    <citation type="submission" date="2016-10" db="EMBL/GenBank/DDBJ databases">
        <title>Agrobacterium Ti plasmids: Classification based on T-DNA and Vir regions organization.</title>
        <authorList>
            <person name="Nabi N."/>
            <person name="Vial L."/>
            <person name="Ben Hafsa A."/>
            <person name="Chapulliot D."/>
            <person name="Berard A."/>
            <person name="Chauveau A."/>
            <person name="Le Paslier M.-C."/>
            <person name="Harzallah Skhiri F."/>
            <person name="Brunel D."/>
            <person name="Nesme X."/>
            <person name="Chaouachi M."/>
        </authorList>
    </citation>
    <scope>NUCLEOTIDE SEQUENCE</scope>
    <source>
        <strain evidence="3">Tun176</strain>
        <plasmid evidence="3">pTi_Tun176</plasmid>
    </source>
</reference>
<dbReference type="Gene3D" id="3.40.190.170">
    <property type="entry name" value="Bacterial extracellular solute-binding protein, family 7"/>
    <property type="match status" value="1"/>
</dbReference>
<keyword evidence="1 2" id="KW-0732">Signal</keyword>
<geneLocation type="plasmid" evidence="3">
    <name>pTi_Tun176</name>
</geneLocation>
<proteinExistence type="predicted"/>
<organism evidence="3">
    <name type="scientific">Agrobacterium deltaense</name>
    <dbReference type="NCBI Taxonomy" id="1183412"/>
    <lineage>
        <taxon>Bacteria</taxon>
        <taxon>Pseudomonadati</taxon>
        <taxon>Pseudomonadota</taxon>
        <taxon>Alphaproteobacteria</taxon>
        <taxon>Hyphomicrobiales</taxon>
        <taxon>Rhizobiaceae</taxon>
        <taxon>Rhizobium/Agrobacterium group</taxon>
        <taxon>Agrobacterium</taxon>
    </lineage>
</organism>
<dbReference type="AlphaFoldDB" id="A0A2Z2Q0L6"/>
<feature type="chain" id="PRO_5016328459" description="C4-dicarboxylate ABC transporter substrate-binding protein" evidence="2">
    <location>
        <begin position="23"/>
        <end position="340"/>
    </location>
</feature>
<sequence length="340" mass="36354">MKFLKILSASILAAGLCTGALAEEPVTLRIAVDSPTRGNVCTGYVDVWAAKIEAESKGRIKTELVCDGLLGKVGDSINRVAAGVADVAWDLPLSYGARFAPLGVVGVPGLYDDPEIAAGALWNLYASGKIRLDVGSGIKLLWVQGVPNTAYYLVKAPSSLTSLSGLKIAMGSKQRAMTISAMGGTPIQLTPPEYYQAISKGAADGVQSTTGAVGSYKLEELLHHYVYGPFGGGFTIMVMNQAKYDSLPADLKKVIDDNSGYTMSRWSAAFLRDWEDNYLKTNMLSKPGNKQVFLTPEQLKAWQPAFEAVAKSWAESVPDGANIIQAFKAEYLAETKKAGR</sequence>
<evidence type="ECO:0000256" key="2">
    <source>
        <dbReference type="SAM" id="SignalP"/>
    </source>
</evidence>
<evidence type="ECO:0000256" key="1">
    <source>
        <dbReference type="ARBA" id="ARBA00022729"/>
    </source>
</evidence>
<dbReference type="InterPro" id="IPR018389">
    <property type="entry name" value="DctP_fam"/>
</dbReference>
<dbReference type="NCBIfam" id="NF037995">
    <property type="entry name" value="TRAP_S1"/>
    <property type="match status" value="1"/>
</dbReference>
<dbReference type="GO" id="GO:0055085">
    <property type="term" value="P:transmembrane transport"/>
    <property type="evidence" value="ECO:0007669"/>
    <property type="project" value="InterPro"/>
</dbReference>
<dbReference type="RefSeq" id="WP_172690443.1">
    <property type="nucleotide sequence ID" value="NZ_KY000069.1"/>
</dbReference>
<dbReference type="PANTHER" id="PTHR33376:SF15">
    <property type="entry name" value="BLL6794 PROTEIN"/>
    <property type="match status" value="1"/>
</dbReference>
<protein>
    <recommendedName>
        <fullName evidence="4">C4-dicarboxylate ABC transporter substrate-binding protein</fullName>
    </recommendedName>
</protein>
<accession>A0A2Z2Q0L6</accession>
<evidence type="ECO:0000313" key="3">
    <source>
        <dbReference type="EMBL" id="ASK48468.1"/>
    </source>
</evidence>
<dbReference type="EMBL" id="KY000069">
    <property type="protein sequence ID" value="ASK48468.1"/>
    <property type="molecule type" value="Genomic_DNA"/>
</dbReference>
<dbReference type="InterPro" id="IPR038404">
    <property type="entry name" value="TRAP_DctP_sf"/>
</dbReference>
<keyword evidence="3" id="KW-0614">Plasmid</keyword>
<name>A0A2Z2Q0L6_9HYPH</name>
<dbReference type="PANTHER" id="PTHR33376">
    <property type="match status" value="1"/>
</dbReference>
<feature type="signal peptide" evidence="2">
    <location>
        <begin position="1"/>
        <end position="22"/>
    </location>
</feature>